<accession>K8YBK0</accession>
<reference evidence="1 2" key="2">
    <citation type="journal article" date="2014" name="Emerg. Microbes Infect.">
        <title>Potential impact on kidney infection: a whole-genome analysis of Leptospira santarosai serovar Shermani.</title>
        <authorList>
            <person name="Chou L.F."/>
            <person name="Chen T.W."/>
            <person name="Ko Y.C."/>
            <person name="Pan M.J."/>
            <person name="Tian Y.C."/>
            <person name="Chiu C.H."/>
            <person name="Tang P."/>
            <person name="Hung C.C."/>
            <person name="Yang C.W."/>
        </authorList>
    </citation>
    <scope>NUCLEOTIDE SEQUENCE</scope>
    <source>
        <strain evidence="1 2">LT 821</strain>
    </source>
</reference>
<gene>
    <name evidence="1" type="ORF">LSS_09938</name>
</gene>
<reference evidence="1 2" key="1">
    <citation type="journal article" date="2012" name="Gene">
        <title>Sequence of Leptospira santarosai serovar Shermani genome and prediction of virulence-associated genes.</title>
        <authorList>
            <person name="Chou L.F."/>
            <person name="Chen Y.T."/>
            <person name="Lu C.W."/>
            <person name="Ko Y.C."/>
            <person name="Tang C.Y."/>
            <person name="Pan M.J."/>
            <person name="Tian Y.C."/>
            <person name="Chiu C.H."/>
            <person name="Hung C.C."/>
            <person name="Yang C.W."/>
        </authorList>
    </citation>
    <scope>NUCLEOTIDE SEQUENCE [LARGE SCALE GENOMIC DNA]</scope>
    <source>
        <strain evidence="1">LT 821</strain>
    </source>
</reference>
<protein>
    <submittedName>
        <fullName evidence="1">Uncharacterized protein</fullName>
    </submittedName>
</protein>
<evidence type="ECO:0000313" key="1">
    <source>
        <dbReference type="EMBL" id="EKT86960.1"/>
    </source>
</evidence>
<dbReference type="AlphaFoldDB" id="K8YBK0"/>
<sequence length="43" mass="4975">MVIGNKTAMAISYRDLILRSSFFGFYKGSLKNLFKNKKQAKMQ</sequence>
<dbReference type="Proteomes" id="UP000035800">
    <property type="component" value="Chromosome I"/>
</dbReference>
<dbReference type="STRING" id="758847.LSS_09938"/>
<dbReference type="KEGG" id="lst:LSS_09938"/>
<dbReference type="EMBL" id="CP006694">
    <property type="protein sequence ID" value="EKT86960.1"/>
    <property type="molecule type" value="Genomic_DNA"/>
</dbReference>
<name>K8YBK0_9LEPT</name>
<dbReference type="PATRIC" id="fig|758847.3.peg.2083"/>
<organism evidence="1 2">
    <name type="scientific">Leptospira santarosai serovar Shermani str. LT 821</name>
    <dbReference type="NCBI Taxonomy" id="758847"/>
    <lineage>
        <taxon>Bacteria</taxon>
        <taxon>Pseudomonadati</taxon>
        <taxon>Spirochaetota</taxon>
        <taxon>Spirochaetia</taxon>
        <taxon>Leptospirales</taxon>
        <taxon>Leptospiraceae</taxon>
        <taxon>Leptospira</taxon>
    </lineage>
</organism>
<evidence type="ECO:0000313" key="2">
    <source>
        <dbReference type="Proteomes" id="UP000035800"/>
    </source>
</evidence>
<proteinExistence type="predicted"/>